<organism evidence="2 3">
    <name type="scientific">Ambrosia artemisiifolia</name>
    <name type="common">Common ragweed</name>
    <dbReference type="NCBI Taxonomy" id="4212"/>
    <lineage>
        <taxon>Eukaryota</taxon>
        <taxon>Viridiplantae</taxon>
        <taxon>Streptophyta</taxon>
        <taxon>Embryophyta</taxon>
        <taxon>Tracheophyta</taxon>
        <taxon>Spermatophyta</taxon>
        <taxon>Magnoliopsida</taxon>
        <taxon>eudicotyledons</taxon>
        <taxon>Gunneridae</taxon>
        <taxon>Pentapetalae</taxon>
        <taxon>asterids</taxon>
        <taxon>campanulids</taxon>
        <taxon>Asterales</taxon>
        <taxon>Asteraceae</taxon>
        <taxon>Asteroideae</taxon>
        <taxon>Heliantheae alliance</taxon>
        <taxon>Heliantheae</taxon>
        <taxon>Ambrosia</taxon>
    </lineage>
</organism>
<name>A0AAD5DBD0_AMBAR</name>
<proteinExistence type="predicted"/>
<evidence type="ECO:0000256" key="1">
    <source>
        <dbReference type="SAM" id="MobiDB-lite"/>
    </source>
</evidence>
<accession>A0AAD5DBD0</accession>
<dbReference type="Proteomes" id="UP001206925">
    <property type="component" value="Unassembled WGS sequence"/>
</dbReference>
<feature type="region of interest" description="Disordered" evidence="1">
    <location>
        <begin position="59"/>
        <end position="78"/>
    </location>
</feature>
<dbReference type="EMBL" id="JAMZMK010000329">
    <property type="protein sequence ID" value="KAI7756617.1"/>
    <property type="molecule type" value="Genomic_DNA"/>
</dbReference>
<sequence>MQGEVFDEMLIWFFSVVPCLRGCCKSESYEMKNYLFAQIIEECDGHVLRPQALLSNNGDGDPMMAARLDQQGQRPSRSADLAYQRVMRGWEQLPE</sequence>
<evidence type="ECO:0000313" key="2">
    <source>
        <dbReference type="EMBL" id="KAI7756617.1"/>
    </source>
</evidence>
<reference evidence="2" key="1">
    <citation type="submission" date="2022-06" db="EMBL/GenBank/DDBJ databases">
        <title>Uncovering the hologenomic basis of an extraordinary plant invasion.</title>
        <authorList>
            <person name="Bieker V.C."/>
            <person name="Martin M.D."/>
            <person name="Gilbert T."/>
            <person name="Hodgins K."/>
            <person name="Battlay P."/>
            <person name="Petersen B."/>
            <person name="Wilson J."/>
        </authorList>
    </citation>
    <scope>NUCLEOTIDE SEQUENCE</scope>
    <source>
        <strain evidence="2">AA19_3_7</strain>
        <tissue evidence="2">Leaf</tissue>
    </source>
</reference>
<dbReference type="AlphaFoldDB" id="A0AAD5DBD0"/>
<gene>
    <name evidence="2" type="ORF">M8C21_021368</name>
</gene>
<comment type="caution">
    <text evidence="2">The sequence shown here is derived from an EMBL/GenBank/DDBJ whole genome shotgun (WGS) entry which is preliminary data.</text>
</comment>
<protein>
    <submittedName>
        <fullName evidence="2">Uncharacterized protein</fullName>
    </submittedName>
</protein>
<keyword evidence="3" id="KW-1185">Reference proteome</keyword>
<evidence type="ECO:0000313" key="3">
    <source>
        <dbReference type="Proteomes" id="UP001206925"/>
    </source>
</evidence>